<dbReference type="PANTHER" id="PTHR42788:SF13">
    <property type="entry name" value="ALIPHATIC SULFONATES IMPORT ATP-BINDING PROTEIN SSUB"/>
    <property type="match status" value="1"/>
</dbReference>
<dbReference type="PANTHER" id="PTHR42788">
    <property type="entry name" value="TAURINE IMPORT ATP-BINDING PROTEIN-RELATED"/>
    <property type="match status" value="1"/>
</dbReference>
<keyword evidence="6" id="KW-1185">Reference proteome</keyword>
<dbReference type="InterPro" id="IPR003439">
    <property type="entry name" value="ABC_transporter-like_ATP-bd"/>
</dbReference>
<dbReference type="SMART" id="SM00382">
    <property type="entry name" value="AAA"/>
    <property type="match status" value="1"/>
</dbReference>
<reference evidence="5" key="1">
    <citation type="submission" date="2022-01" db="EMBL/GenBank/DDBJ databases">
        <title>Genome-Based Taxonomic Classification of the Phylum Actinobacteria.</title>
        <authorList>
            <person name="Gao Y."/>
        </authorList>
    </citation>
    <scope>NUCLEOTIDE SEQUENCE</scope>
    <source>
        <strain evidence="5">KLBMP 8922</strain>
    </source>
</reference>
<dbReference type="RefSeq" id="WP_235051312.1">
    <property type="nucleotide sequence ID" value="NZ_JAKFHA010000003.1"/>
</dbReference>
<feature type="domain" description="ABC transporter" evidence="4">
    <location>
        <begin position="22"/>
        <end position="241"/>
    </location>
</feature>
<evidence type="ECO:0000256" key="3">
    <source>
        <dbReference type="ARBA" id="ARBA00022840"/>
    </source>
</evidence>
<comment type="caution">
    <text evidence="5">The sequence shown here is derived from an EMBL/GenBank/DDBJ whole genome shotgun (WGS) entry which is preliminary data.</text>
</comment>
<dbReference type="GO" id="GO:0016887">
    <property type="term" value="F:ATP hydrolysis activity"/>
    <property type="evidence" value="ECO:0007669"/>
    <property type="project" value="InterPro"/>
</dbReference>
<protein>
    <submittedName>
        <fullName evidence="5">ABC transporter ATP-binding protein</fullName>
    </submittedName>
</protein>
<keyword evidence="1" id="KW-0813">Transport</keyword>
<organism evidence="5 6">
    <name type="scientific">Yinghuangia soli</name>
    <dbReference type="NCBI Taxonomy" id="2908204"/>
    <lineage>
        <taxon>Bacteria</taxon>
        <taxon>Bacillati</taxon>
        <taxon>Actinomycetota</taxon>
        <taxon>Actinomycetes</taxon>
        <taxon>Kitasatosporales</taxon>
        <taxon>Streptomycetaceae</taxon>
        <taxon>Yinghuangia</taxon>
    </lineage>
</organism>
<evidence type="ECO:0000256" key="1">
    <source>
        <dbReference type="ARBA" id="ARBA00022448"/>
    </source>
</evidence>
<accession>A0AA41PYI5</accession>
<evidence type="ECO:0000256" key="2">
    <source>
        <dbReference type="ARBA" id="ARBA00022741"/>
    </source>
</evidence>
<dbReference type="Pfam" id="PF00005">
    <property type="entry name" value="ABC_tran"/>
    <property type="match status" value="1"/>
</dbReference>
<dbReference type="PROSITE" id="PS50893">
    <property type="entry name" value="ABC_TRANSPORTER_2"/>
    <property type="match status" value="1"/>
</dbReference>
<evidence type="ECO:0000313" key="6">
    <source>
        <dbReference type="Proteomes" id="UP001165378"/>
    </source>
</evidence>
<proteinExistence type="predicted"/>
<dbReference type="EMBL" id="JAKFHA010000003">
    <property type="protein sequence ID" value="MCF2527169.1"/>
    <property type="molecule type" value="Genomic_DNA"/>
</dbReference>
<dbReference type="GO" id="GO:0005524">
    <property type="term" value="F:ATP binding"/>
    <property type="evidence" value="ECO:0007669"/>
    <property type="project" value="UniProtKB-KW"/>
</dbReference>
<evidence type="ECO:0000259" key="4">
    <source>
        <dbReference type="PROSITE" id="PS50893"/>
    </source>
</evidence>
<dbReference type="InterPro" id="IPR027417">
    <property type="entry name" value="P-loop_NTPase"/>
</dbReference>
<sequence length="273" mass="29145">MAQAPDAPLTASAASTPGRLAVRLRGIGKAYRVKDGEKRVLDGVDLDIRPGEFVALLGPSGTGKTTLLRLLAGLESADTGTVLVPSRRTIVYQEPRLVPTMRVLPNVTLGQRRGAATREAGRTALAEVGLAEHERSWPATLSGGEAQRTALARALVRQPELLLLDEPFAALDALTRLHMQDLVGDLYARHRPAVLLVTHDVDEAVRLADRVAVLRDGVFAVDVRVDLPRPRRTDAPAFIALRRALLAELGVHADEPAAPPAAPAPSRPAEEAS</sequence>
<evidence type="ECO:0000313" key="5">
    <source>
        <dbReference type="EMBL" id="MCF2527169.1"/>
    </source>
</evidence>
<name>A0AA41PYI5_9ACTN</name>
<keyword evidence="2" id="KW-0547">Nucleotide-binding</keyword>
<dbReference type="InterPro" id="IPR003593">
    <property type="entry name" value="AAA+_ATPase"/>
</dbReference>
<gene>
    <name evidence="5" type="ORF">LZ495_08055</name>
</gene>
<dbReference type="SUPFAM" id="SSF52540">
    <property type="entry name" value="P-loop containing nucleoside triphosphate hydrolases"/>
    <property type="match status" value="1"/>
</dbReference>
<dbReference type="Gene3D" id="3.40.50.300">
    <property type="entry name" value="P-loop containing nucleotide triphosphate hydrolases"/>
    <property type="match status" value="1"/>
</dbReference>
<dbReference type="InterPro" id="IPR050166">
    <property type="entry name" value="ABC_transporter_ATP-bind"/>
</dbReference>
<dbReference type="Proteomes" id="UP001165378">
    <property type="component" value="Unassembled WGS sequence"/>
</dbReference>
<dbReference type="AlphaFoldDB" id="A0AA41PYI5"/>
<keyword evidence="3 5" id="KW-0067">ATP-binding</keyword>